<keyword evidence="3" id="KW-0560">Oxidoreductase</keyword>
<dbReference type="GO" id="GO:0008794">
    <property type="term" value="F:arsenate reductase (glutaredoxin) activity"/>
    <property type="evidence" value="ECO:0007669"/>
    <property type="project" value="UniProtKB-EC"/>
</dbReference>
<dbReference type="eggNOG" id="COG0394">
    <property type="taxonomic scope" value="Bacteria"/>
</dbReference>
<dbReference type="InterPro" id="IPR023485">
    <property type="entry name" value="Ptyr_pPase"/>
</dbReference>
<dbReference type="PANTHER" id="PTHR43428:SF1">
    <property type="entry name" value="ARSENATE REDUCTASE"/>
    <property type="match status" value="1"/>
</dbReference>
<dbReference type="GO" id="GO:0046685">
    <property type="term" value="P:response to arsenic-containing substance"/>
    <property type="evidence" value="ECO:0007669"/>
    <property type="project" value="UniProtKB-KW"/>
</dbReference>
<proteinExistence type="predicted"/>
<dbReference type="AlphaFoldDB" id="A0A075UPM1"/>
<dbReference type="HOGENOM" id="CLU_101344_0_0_11"/>
<evidence type="ECO:0000313" key="3">
    <source>
        <dbReference type="EMBL" id="AIG74351.1"/>
    </source>
</evidence>
<gene>
    <name evidence="3" type="primary">arsC1</name>
    <name evidence="3" type="ORF">AJAP_07180</name>
</gene>
<dbReference type="SUPFAM" id="SSF52788">
    <property type="entry name" value="Phosphotyrosine protein phosphatases I"/>
    <property type="match status" value="1"/>
</dbReference>
<organism evidence="3 4">
    <name type="scientific">Amycolatopsis japonica</name>
    <dbReference type="NCBI Taxonomy" id="208439"/>
    <lineage>
        <taxon>Bacteria</taxon>
        <taxon>Bacillati</taxon>
        <taxon>Actinomycetota</taxon>
        <taxon>Actinomycetes</taxon>
        <taxon>Pseudonocardiales</taxon>
        <taxon>Pseudonocardiaceae</taxon>
        <taxon>Amycolatopsis</taxon>
        <taxon>Amycolatopsis japonica group</taxon>
    </lineage>
</organism>
<dbReference type="Proteomes" id="UP000028492">
    <property type="component" value="Chromosome"/>
</dbReference>
<reference evidence="3 4" key="1">
    <citation type="journal article" date="2014" name="J. Biotechnol.">
        <title>Complete genome sequence of the actinobacterium Amycolatopsis japonica MG417-CF17(T) (=DSM 44213T) producing (S,S)-N,N'-ethylenediaminedisuccinic acid.</title>
        <authorList>
            <person name="Stegmann E."/>
            <person name="Albersmeier A."/>
            <person name="Spohn M."/>
            <person name="Gert H."/>
            <person name="Weber T."/>
            <person name="Wohlleben W."/>
            <person name="Kalinowski J."/>
            <person name="Ruckert C."/>
        </authorList>
    </citation>
    <scope>NUCLEOTIDE SEQUENCE [LARGE SCALE GENOMIC DNA]</scope>
    <source>
        <strain evidence="4">MG417-CF17 (DSM 44213)</strain>
    </source>
</reference>
<accession>A0A075UPM1</accession>
<dbReference type="InterPro" id="IPR048716">
    <property type="entry name" value="Phosphatase-like_N"/>
</dbReference>
<sequence>MTHATDGLPGREVLDQLDRITDELTDRFHGTFGRETVEHFVEETFRLLDRSATVKIYLPTLTAHFARERLVDLAKVDGLTLVTAPQVLFVCVHNVGRSQLAAALLNHHAFGHVMVRSAGSQPQGEIPPVITEALGELDIQLAGAFPKPLTDEVVRAADVVVTMGCGDACPIFPGKRYLDWDVADPMGQPLSVVRGIRDDIGRRVRHLLDELID</sequence>
<dbReference type="SMART" id="SM00226">
    <property type="entry name" value="LMWPc"/>
    <property type="match status" value="1"/>
</dbReference>
<name>A0A075UPM1_9PSEU</name>
<dbReference type="STRING" id="208439.AJAP_07180"/>
<evidence type="ECO:0000259" key="2">
    <source>
        <dbReference type="SMART" id="SM00226"/>
    </source>
</evidence>
<dbReference type="Pfam" id="PF01451">
    <property type="entry name" value="LMWPc"/>
    <property type="match status" value="1"/>
</dbReference>
<keyword evidence="4" id="KW-1185">Reference proteome</keyword>
<evidence type="ECO:0000313" key="4">
    <source>
        <dbReference type="Proteomes" id="UP000028492"/>
    </source>
</evidence>
<dbReference type="EMBL" id="CP008953">
    <property type="protein sequence ID" value="AIG74351.1"/>
    <property type="molecule type" value="Genomic_DNA"/>
</dbReference>
<dbReference type="Gene3D" id="3.40.50.2300">
    <property type="match status" value="1"/>
</dbReference>
<keyword evidence="1" id="KW-0059">Arsenical resistance</keyword>
<feature type="domain" description="Phosphotyrosine protein phosphatase I" evidence="2">
    <location>
        <begin position="85"/>
        <end position="210"/>
    </location>
</feature>
<dbReference type="NCBIfam" id="NF046112">
    <property type="entry name" value="MSMEG_6209_Nter"/>
    <property type="match status" value="1"/>
</dbReference>
<evidence type="ECO:0000256" key="1">
    <source>
        <dbReference type="ARBA" id="ARBA00022849"/>
    </source>
</evidence>
<dbReference type="Gene3D" id="1.10.8.1060">
    <property type="entry name" value="Corynebacterium glutamicum thioredoxin-dependent arsenate reductase, N-terminal domain"/>
    <property type="match status" value="1"/>
</dbReference>
<dbReference type="EC" id="1.20.4.1" evidence="3"/>
<dbReference type="Pfam" id="PF21234">
    <property type="entry name" value="Phosphatase-like_N"/>
    <property type="match status" value="1"/>
</dbReference>
<dbReference type="PANTHER" id="PTHR43428">
    <property type="entry name" value="ARSENATE REDUCTASE"/>
    <property type="match status" value="1"/>
</dbReference>
<dbReference type="InterPro" id="IPR036196">
    <property type="entry name" value="Ptyr_pPase_sf"/>
</dbReference>
<dbReference type="RefSeq" id="WP_038509124.1">
    <property type="nucleotide sequence ID" value="NZ_CP008953.1"/>
</dbReference>
<protein>
    <submittedName>
        <fullName evidence="3">Putative arsenate reductase (ArsC)</fullName>
        <ecNumber evidence="3">1.20.4.1</ecNumber>
    </submittedName>
</protein>
<dbReference type="KEGG" id="aja:AJAP_07180"/>